<dbReference type="AlphaFoldDB" id="A0A4Y9QR10"/>
<dbReference type="PANTHER" id="PTHR34322">
    <property type="entry name" value="TRANSPOSASE, Y1_TNP DOMAIN-CONTAINING"/>
    <property type="match status" value="1"/>
</dbReference>
<reference evidence="2 3" key="1">
    <citation type="submission" date="2019-03" db="EMBL/GenBank/DDBJ databases">
        <title>Algoriphagus sp. nov, a new strain isolated from root system soil of mangrove plant Kandelia.</title>
        <authorList>
            <person name="Yin Q."/>
            <person name="Wang K."/>
            <person name="Song Z."/>
        </authorList>
    </citation>
    <scope>NUCLEOTIDE SEQUENCE [LARGE SCALE GENOMIC DNA]</scope>
    <source>
        <strain evidence="2 3">XY-J91</strain>
    </source>
</reference>
<comment type="caution">
    <text evidence="2">The sequence shown here is derived from an EMBL/GenBank/DDBJ whole genome shotgun (WGS) entry which is preliminary data.</text>
</comment>
<dbReference type="Gene3D" id="3.30.70.1290">
    <property type="entry name" value="Transposase IS200-like"/>
    <property type="match status" value="1"/>
</dbReference>
<dbReference type="SUPFAM" id="SSF143422">
    <property type="entry name" value="Transposase IS200-like"/>
    <property type="match status" value="1"/>
</dbReference>
<evidence type="ECO:0000313" key="2">
    <source>
        <dbReference type="EMBL" id="TFV93476.1"/>
    </source>
</evidence>
<dbReference type="GO" id="GO:0004803">
    <property type="term" value="F:transposase activity"/>
    <property type="evidence" value="ECO:0007669"/>
    <property type="project" value="InterPro"/>
</dbReference>
<dbReference type="InterPro" id="IPR002686">
    <property type="entry name" value="Transposase_17"/>
</dbReference>
<dbReference type="Proteomes" id="UP000297647">
    <property type="component" value="Unassembled WGS sequence"/>
</dbReference>
<organism evidence="2 3">
    <name type="scientific">Algoriphagus kandeliae</name>
    <dbReference type="NCBI Taxonomy" id="2562278"/>
    <lineage>
        <taxon>Bacteria</taxon>
        <taxon>Pseudomonadati</taxon>
        <taxon>Bacteroidota</taxon>
        <taxon>Cytophagia</taxon>
        <taxon>Cytophagales</taxon>
        <taxon>Cyclobacteriaceae</taxon>
        <taxon>Algoriphagus</taxon>
    </lineage>
</organism>
<evidence type="ECO:0000259" key="1">
    <source>
        <dbReference type="SMART" id="SM01321"/>
    </source>
</evidence>
<proteinExistence type="predicted"/>
<dbReference type="EMBL" id="SPSB01000004">
    <property type="protein sequence ID" value="TFV93476.1"/>
    <property type="molecule type" value="Genomic_DNA"/>
</dbReference>
<dbReference type="OrthoDB" id="9788881at2"/>
<dbReference type="InterPro" id="IPR036515">
    <property type="entry name" value="Transposase_17_sf"/>
</dbReference>
<sequence>MPRPLTKFESGKYYHVWTHAIGKENLFREKENYYFFLKKYEIHISPIAKTFAYCLMPNHFHFMIQIREESLKEPSQSFANLLNSYAQAFNKMYNRKDNLFNSNIKRREIKEDAYFSRCITYIHQNPTHHGFIKGFEKWEFSSWNAFMSSKPTKIEKNAVLEWFGGLTGFEKDHQKFFGSEEELIFGI</sequence>
<dbReference type="RefSeq" id="WP_135075706.1">
    <property type="nucleotide sequence ID" value="NZ_SPSB01000004.1"/>
</dbReference>
<evidence type="ECO:0000313" key="3">
    <source>
        <dbReference type="Proteomes" id="UP000297647"/>
    </source>
</evidence>
<feature type="domain" description="Transposase IS200-like" evidence="1">
    <location>
        <begin position="9"/>
        <end position="125"/>
    </location>
</feature>
<dbReference type="GO" id="GO:0006313">
    <property type="term" value="P:DNA transposition"/>
    <property type="evidence" value="ECO:0007669"/>
    <property type="project" value="InterPro"/>
</dbReference>
<dbReference type="GO" id="GO:0003677">
    <property type="term" value="F:DNA binding"/>
    <property type="evidence" value="ECO:0007669"/>
    <property type="project" value="InterPro"/>
</dbReference>
<keyword evidence="3" id="KW-1185">Reference proteome</keyword>
<gene>
    <name evidence="2" type="ORF">E4S40_14600</name>
</gene>
<dbReference type="PANTHER" id="PTHR34322:SF2">
    <property type="entry name" value="TRANSPOSASE IS200-LIKE DOMAIN-CONTAINING PROTEIN"/>
    <property type="match status" value="1"/>
</dbReference>
<name>A0A4Y9QR10_9BACT</name>
<accession>A0A4Y9QR10</accession>
<dbReference type="SMART" id="SM01321">
    <property type="entry name" value="Y1_Tnp"/>
    <property type="match status" value="1"/>
</dbReference>
<protein>
    <recommendedName>
        <fullName evidence="1">Transposase IS200-like domain-containing protein</fullName>
    </recommendedName>
</protein>